<dbReference type="AlphaFoldDB" id="A0A0G4GAJ6"/>
<dbReference type="EMBL" id="CDMZ01001015">
    <property type="protein sequence ID" value="CEM25749.1"/>
    <property type="molecule type" value="Genomic_DNA"/>
</dbReference>
<feature type="region of interest" description="Disordered" evidence="1">
    <location>
        <begin position="1"/>
        <end position="23"/>
    </location>
</feature>
<dbReference type="InterPro" id="IPR013922">
    <property type="entry name" value="Cyclin_PHO80-like"/>
</dbReference>
<dbReference type="CDD" id="cd20540">
    <property type="entry name" value="CYCLIN_CCNY_like"/>
    <property type="match status" value="1"/>
</dbReference>
<protein>
    <recommendedName>
        <fullName evidence="3">Cyclin N-terminal domain-containing protein</fullName>
    </recommendedName>
</protein>
<evidence type="ECO:0000256" key="1">
    <source>
        <dbReference type="SAM" id="MobiDB-lite"/>
    </source>
</evidence>
<evidence type="ECO:0000313" key="2">
    <source>
        <dbReference type="EMBL" id="CEM25749.1"/>
    </source>
</evidence>
<gene>
    <name evidence="2" type="ORF">Cvel_4402</name>
</gene>
<dbReference type="PANTHER" id="PTHR14248">
    <property type="entry name" value="CYCLIN Y, ISOFORM A"/>
    <property type="match status" value="1"/>
</dbReference>
<sequence length="261" mass="29748">MATAGKPSAAAAGARQAGQDDRLAATENKDLMLTSTISKPNMTKLIKAISLILLDQIEEDESLAQKLKADEDWTLFDEDRYLSGKPRQLSGTLLEKFRRKPTTEDIQKFITALYDCAEYSAECNVLSLLYINRLIAFTGMPLHHGNWRPLLFISLIVAQKVWDDKYLGNCDFAYIYPFFSLEEINAMEIKFIKLLQYHVNVKPSTYAKYYFELRSFFANSSEDSEMPLQPLNNTTAERLEKRSKEYEGTASKLSDKSMTVC</sequence>
<dbReference type="InterPro" id="IPR036915">
    <property type="entry name" value="Cyclin-like_sf"/>
</dbReference>
<accession>A0A0G4GAJ6</accession>
<dbReference type="GO" id="GO:0019901">
    <property type="term" value="F:protein kinase binding"/>
    <property type="evidence" value="ECO:0007669"/>
    <property type="project" value="InterPro"/>
</dbReference>
<reference evidence="2" key="1">
    <citation type="submission" date="2014-11" db="EMBL/GenBank/DDBJ databases">
        <authorList>
            <person name="Otto D Thomas"/>
            <person name="Naeem Raeece"/>
        </authorList>
    </citation>
    <scope>NUCLEOTIDE SEQUENCE</scope>
</reference>
<dbReference type="Pfam" id="PF08613">
    <property type="entry name" value="Cyclin"/>
    <property type="match status" value="1"/>
</dbReference>
<dbReference type="PhylomeDB" id="A0A0G4GAJ6"/>
<dbReference type="Gene3D" id="1.10.472.10">
    <property type="entry name" value="Cyclin-like"/>
    <property type="match status" value="1"/>
</dbReference>
<dbReference type="SUPFAM" id="SSF47954">
    <property type="entry name" value="Cyclin-like"/>
    <property type="match status" value="1"/>
</dbReference>
<name>A0A0G4GAJ6_9ALVE</name>
<proteinExistence type="predicted"/>
<dbReference type="VEuPathDB" id="CryptoDB:Cvel_4402"/>
<organism evidence="2">
    <name type="scientific">Chromera velia CCMP2878</name>
    <dbReference type="NCBI Taxonomy" id="1169474"/>
    <lineage>
        <taxon>Eukaryota</taxon>
        <taxon>Sar</taxon>
        <taxon>Alveolata</taxon>
        <taxon>Colpodellida</taxon>
        <taxon>Chromeraceae</taxon>
        <taxon>Chromera</taxon>
    </lineage>
</organism>
<evidence type="ECO:0008006" key="3">
    <source>
        <dbReference type="Google" id="ProtNLM"/>
    </source>
</evidence>